<evidence type="ECO:0000259" key="2">
    <source>
        <dbReference type="Pfam" id="PF03772"/>
    </source>
</evidence>
<feature type="transmembrane region" description="Helical" evidence="1">
    <location>
        <begin position="6"/>
        <end position="29"/>
    </location>
</feature>
<keyword evidence="1" id="KW-0812">Transmembrane</keyword>
<protein>
    <submittedName>
        <fullName evidence="3">Competence protein ComEC</fullName>
    </submittedName>
</protein>
<reference evidence="3 4" key="1">
    <citation type="submission" date="2017-08" db="EMBL/GenBank/DDBJ databases">
        <title>Infants hospitalized years apart are colonized by the same room-sourced microbial strains.</title>
        <authorList>
            <person name="Brooks B."/>
            <person name="Olm M.R."/>
            <person name="Firek B.A."/>
            <person name="Baker R."/>
            <person name="Thomas B.C."/>
            <person name="Morowitz M.J."/>
            <person name="Banfield J.F."/>
        </authorList>
    </citation>
    <scope>NUCLEOTIDE SEQUENCE [LARGE SCALE GENOMIC DNA]</scope>
    <source>
        <strain evidence="3">S2_005_003_R2_47</strain>
    </source>
</reference>
<dbReference type="EMBL" id="QFPJ01000141">
    <property type="protein sequence ID" value="PZQ19655.1"/>
    <property type="molecule type" value="Genomic_DNA"/>
</dbReference>
<name>A0A2W5KY65_SPHMC</name>
<keyword evidence="1" id="KW-0472">Membrane</keyword>
<evidence type="ECO:0000313" key="4">
    <source>
        <dbReference type="Proteomes" id="UP000248597"/>
    </source>
</evidence>
<comment type="caution">
    <text evidence="3">The sequence shown here is derived from an EMBL/GenBank/DDBJ whole genome shotgun (WGS) entry which is preliminary data.</text>
</comment>
<feature type="transmembrane region" description="Helical" evidence="1">
    <location>
        <begin position="96"/>
        <end position="114"/>
    </location>
</feature>
<feature type="transmembrane region" description="Helical" evidence="1">
    <location>
        <begin position="41"/>
        <end position="60"/>
    </location>
</feature>
<dbReference type="AlphaFoldDB" id="A0A2W5KY65"/>
<proteinExistence type="predicted"/>
<gene>
    <name evidence="3" type="ORF">DI569_17035</name>
</gene>
<sequence length="274" mass="29329">HKAGLLGAVANLVAIPLTTFVIMPLEALALGFDLVGLGAPFWWLTAKAIALLLAVAHGVAASPMAVMLAPAVPGGLFAVILVGGLWCLLWRSRWRWLGLGPVAIGLIGIASLAPPDIVVTGDGRHVAVRTPAGTMALLREGAGDYVRDVLSESAGYDGTLEAIAKMPQARCSTDLCAVTLPRGGRDWHLLVTRNAMLVDRPILERDCAAADIVISDRGLPWWCRPRWMKIDRRLLSRTGGLSIGLESGKVHTVHRPGDAHPWIVRRRPRTAGQL</sequence>
<feature type="domain" description="ComEC/Rec2-related protein" evidence="2">
    <location>
        <begin position="4"/>
        <end position="93"/>
    </location>
</feature>
<keyword evidence="1" id="KW-1133">Transmembrane helix</keyword>
<feature type="transmembrane region" description="Helical" evidence="1">
    <location>
        <begin position="66"/>
        <end position="89"/>
    </location>
</feature>
<dbReference type="InterPro" id="IPR004477">
    <property type="entry name" value="ComEC_N"/>
</dbReference>
<accession>A0A2W5KY65</accession>
<evidence type="ECO:0000256" key="1">
    <source>
        <dbReference type="SAM" id="Phobius"/>
    </source>
</evidence>
<feature type="non-terminal residue" evidence="3">
    <location>
        <position position="1"/>
    </location>
</feature>
<dbReference type="Pfam" id="PF03772">
    <property type="entry name" value="Competence"/>
    <property type="match status" value="1"/>
</dbReference>
<evidence type="ECO:0000313" key="3">
    <source>
        <dbReference type="EMBL" id="PZQ19655.1"/>
    </source>
</evidence>
<dbReference type="Proteomes" id="UP000248597">
    <property type="component" value="Unassembled WGS sequence"/>
</dbReference>
<organism evidence="3 4">
    <name type="scientific">Sphingopyxis macrogoltabida</name>
    <name type="common">Sphingomonas macrogoltabidus</name>
    <dbReference type="NCBI Taxonomy" id="33050"/>
    <lineage>
        <taxon>Bacteria</taxon>
        <taxon>Pseudomonadati</taxon>
        <taxon>Pseudomonadota</taxon>
        <taxon>Alphaproteobacteria</taxon>
        <taxon>Sphingomonadales</taxon>
        <taxon>Sphingomonadaceae</taxon>
        <taxon>Sphingopyxis</taxon>
    </lineage>
</organism>